<proteinExistence type="predicted"/>
<feature type="compositionally biased region" description="Polar residues" evidence="1">
    <location>
        <begin position="236"/>
        <end position="245"/>
    </location>
</feature>
<feature type="region of interest" description="Disordered" evidence="1">
    <location>
        <begin position="145"/>
        <end position="168"/>
    </location>
</feature>
<protein>
    <recommendedName>
        <fullName evidence="2">PSP1 C-terminal domain-containing protein</fullName>
    </recommendedName>
</protein>
<feature type="region of interest" description="Disordered" evidence="1">
    <location>
        <begin position="224"/>
        <end position="286"/>
    </location>
</feature>
<dbReference type="Pfam" id="PF04468">
    <property type="entry name" value="PSP1"/>
    <property type="match status" value="1"/>
</dbReference>
<evidence type="ECO:0000256" key="1">
    <source>
        <dbReference type="SAM" id="MobiDB-lite"/>
    </source>
</evidence>
<feature type="domain" description="PSP1 C-terminal" evidence="2">
    <location>
        <begin position="668"/>
        <end position="753"/>
    </location>
</feature>
<evidence type="ECO:0000313" key="3">
    <source>
        <dbReference type="EMBL" id="RDK46336.1"/>
    </source>
</evidence>
<dbReference type="PANTHER" id="PTHR43830:SF3">
    <property type="entry name" value="PROTEIN PSP1"/>
    <property type="match status" value="1"/>
</dbReference>
<feature type="region of interest" description="Disordered" evidence="1">
    <location>
        <begin position="363"/>
        <end position="384"/>
    </location>
</feature>
<reference evidence="3 4" key="1">
    <citation type="submission" date="2018-07" db="EMBL/GenBank/DDBJ databases">
        <title>Section-level genome sequencing of Aspergillus section Nigri to investigate inter- and intra-species variation.</title>
        <authorList>
            <consortium name="DOE Joint Genome Institute"/>
            <person name="Vesth T.C."/>
            <person name="Nybo J.L."/>
            <person name="Theobald S."/>
            <person name="Frisvad J.C."/>
            <person name="Larsen T.O."/>
            <person name="Nielsen K.F."/>
            <person name="Hoof J.B."/>
            <person name="Brandl J."/>
            <person name="Salamov A."/>
            <person name="Riley R."/>
            <person name="Gladden J.M."/>
            <person name="Phatale P."/>
            <person name="Nielsen M.T."/>
            <person name="Lyhne E.K."/>
            <person name="Kogle M.E."/>
            <person name="Strasser K."/>
            <person name="McDonnell E."/>
            <person name="Barry K."/>
            <person name="Clum A."/>
            <person name="Chen C."/>
            <person name="Nolan M."/>
            <person name="Sandor L."/>
            <person name="Kuo A."/>
            <person name="Lipzen A."/>
            <person name="Hainaut M."/>
            <person name="Drula E."/>
            <person name="Tsang A."/>
            <person name="Magnuson J.K."/>
            <person name="Henrissat B."/>
            <person name="Wiebenga A."/>
            <person name="Simmons B.A."/>
            <person name="Makela M.R."/>
            <person name="De vries R.P."/>
            <person name="Grigoriev I.V."/>
            <person name="Mortensen U.H."/>
            <person name="Baker S.E."/>
            <person name="Andersen M.R."/>
        </authorList>
    </citation>
    <scope>NUCLEOTIDE SEQUENCE [LARGE SCALE GENOMIC DNA]</scope>
    <source>
        <strain evidence="3 4">ATCC 13157</strain>
    </source>
</reference>
<feature type="compositionally biased region" description="Polar residues" evidence="1">
    <location>
        <begin position="56"/>
        <end position="65"/>
    </location>
</feature>
<dbReference type="InterPro" id="IPR047767">
    <property type="entry name" value="PSP1-like"/>
</dbReference>
<dbReference type="AlphaFoldDB" id="A0A370PVX5"/>
<dbReference type="InterPro" id="IPR007557">
    <property type="entry name" value="PSP1_C"/>
</dbReference>
<gene>
    <name evidence="3" type="ORF">M752DRAFT_101278</name>
</gene>
<feature type="region of interest" description="Disordered" evidence="1">
    <location>
        <begin position="1"/>
        <end position="124"/>
    </location>
</feature>
<name>A0A370PVX5_ASPPH</name>
<dbReference type="PROSITE" id="PS51411">
    <property type="entry name" value="PSP1_C"/>
    <property type="match status" value="1"/>
</dbReference>
<dbReference type="EMBL" id="KZ851846">
    <property type="protein sequence ID" value="RDK46336.1"/>
    <property type="molecule type" value="Genomic_DNA"/>
</dbReference>
<sequence length="889" mass="96883">MAAPAGKSTAQATKPVTSSTPTSNVSARLEKTHPGVRRSTPDSEALASSDDDGDHSQQVATSTTMPAPKPARRTSWLNEVPATATRKASLTTSGPLSTGASNPSSPATDQSGWPNTSPGIGNSIPWNHVGNSSFPWAAGIWNTESRKEPPPRLAEIVPSPTMSNPSTASNYFTEEILSPTTRTTAGDSAIPFSIPLHPTPKTYRSQSYSVGQLDPEFLSFMANKSSKPYSGGRPRNGNQFSALQHRSSRPSLLGELGHDPATLGRVREDDDDDAGSPDGSDGSFSNYAANQARTIEQLSRENALLRQAAGQMDNSMRDRTMSSASAASGYAIGSGIHNLHRIRGSVPEETDLAVEDLDEVGDIPGYNNIHSSGRRRLSEHSANLEKQLPPYTSYQNRTLENVRKAHWQTSLDFGSIADIPQSRRHSFADIPMRHASVSGESQAAASTRAGMGDREEDYANIVDGPLSNVQGQNREYPRFHVAPRPEEHEMETEYLRARRFAEAYFARDPVLRAADGPASMATSLHQAYTMPNAYGRHQPGLAHSHQNQLLYIVTFKCHRADVFYIQEDTGLQVKPGDLVIVEADRGTDLGTIQHANVSMQRARELKQQYAEEHYKCLMMFSRQGQNGAANVVNAPSGVPGLNNRSAIGGMGPHGPHGMQDSAADIKPKLIKRLAQNHEILTLREKEGNEAKAKRVCQQKVTEHRLNMEILDAEFQMDWKKLTFYYFADSYINFNSLVTDLFKIYKTRIWMSAINPASFVTPPSAGLSAPNPLAYNHDAQADRPLDGRIYGHPRDAMGTGRDIGANQMGMLRNAYVDSYQPFSQASRQPELGGLASVDPFTPYSANNYGSLDSGYVDYGAGTGASSGPSRLHAAPSEWINNRFQGLSLNS</sequence>
<feature type="compositionally biased region" description="Low complexity" evidence="1">
    <location>
        <begin position="13"/>
        <end position="26"/>
    </location>
</feature>
<dbReference type="Proteomes" id="UP000254937">
    <property type="component" value="Unassembled WGS sequence"/>
</dbReference>
<evidence type="ECO:0000313" key="4">
    <source>
        <dbReference type="Proteomes" id="UP000254937"/>
    </source>
</evidence>
<dbReference type="GO" id="GO:0005737">
    <property type="term" value="C:cytoplasm"/>
    <property type="evidence" value="ECO:0007669"/>
    <property type="project" value="TreeGrafter"/>
</dbReference>
<accession>A0A370PVX5</accession>
<feature type="compositionally biased region" description="Polar residues" evidence="1">
    <location>
        <begin position="86"/>
        <end position="120"/>
    </location>
</feature>
<evidence type="ECO:0000259" key="2">
    <source>
        <dbReference type="PROSITE" id="PS51411"/>
    </source>
</evidence>
<keyword evidence="4" id="KW-1185">Reference proteome</keyword>
<dbReference type="PANTHER" id="PTHR43830">
    <property type="entry name" value="PROTEIN PSP1"/>
    <property type="match status" value="1"/>
</dbReference>
<organism evidence="3 4">
    <name type="scientific">Aspergillus phoenicis ATCC 13157</name>
    <dbReference type="NCBI Taxonomy" id="1353007"/>
    <lineage>
        <taxon>Eukaryota</taxon>
        <taxon>Fungi</taxon>
        <taxon>Dikarya</taxon>
        <taxon>Ascomycota</taxon>
        <taxon>Pezizomycotina</taxon>
        <taxon>Eurotiomycetes</taxon>
        <taxon>Eurotiomycetidae</taxon>
        <taxon>Eurotiales</taxon>
        <taxon>Aspergillaceae</taxon>
        <taxon>Aspergillus</taxon>
    </lineage>
</organism>